<name>A0A0B6Z658_9EUPU</name>
<evidence type="ECO:0000256" key="1">
    <source>
        <dbReference type="SAM" id="SignalP"/>
    </source>
</evidence>
<feature type="non-terminal residue" evidence="2">
    <location>
        <position position="234"/>
    </location>
</feature>
<keyword evidence="1" id="KW-0732">Signal</keyword>
<accession>A0A0B6Z658</accession>
<dbReference type="EMBL" id="HACG01016506">
    <property type="protein sequence ID" value="CEK63371.1"/>
    <property type="molecule type" value="Transcribed_RNA"/>
</dbReference>
<sequence length="234" mass="27118">MKMKFIFLWFISLVFISQQCCKEKTIVPEYIIDRLFQLVLEGQVRSDIPDLCEQCKVSSKGNYQCVQMIQHISDQPRTTQTWQLYKNLQTSTVPIFVTTALLESYLYGSAPRPSDEQLMSTLEYCYSLRDVYKPYNSPITTFAPCDFDEDLQICVPAPSGTLEMKNLHDSVTEYDLDYHQNTEHSVVEKIVNGFRKEVDSQTSNNLALFSELFYDPEVINYKNDSDATFLWLGL</sequence>
<gene>
    <name evidence="2" type="primary">ORF48065</name>
</gene>
<feature type="chain" id="PRO_5002123653" description="Saposin B-type domain-containing protein" evidence="1">
    <location>
        <begin position="22"/>
        <end position="234"/>
    </location>
</feature>
<feature type="signal peptide" evidence="1">
    <location>
        <begin position="1"/>
        <end position="21"/>
    </location>
</feature>
<proteinExistence type="predicted"/>
<organism evidence="2">
    <name type="scientific">Arion vulgaris</name>
    <dbReference type="NCBI Taxonomy" id="1028688"/>
    <lineage>
        <taxon>Eukaryota</taxon>
        <taxon>Metazoa</taxon>
        <taxon>Spiralia</taxon>
        <taxon>Lophotrochozoa</taxon>
        <taxon>Mollusca</taxon>
        <taxon>Gastropoda</taxon>
        <taxon>Heterobranchia</taxon>
        <taxon>Euthyneura</taxon>
        <taxon>Panpulmonata</taxon>
        <taxon>Eupulmonata</taxon>
        <taxon>Stylommatophora</taxon>
        <taxon>Helicina</taxon>
        <taxon>Arionoidea</taxon>
        <taxon>Arionidae</taxon>
        <taxon>Arion</taxon>
    </lineage>
</organism>
<evidence type="ECO:0008006" key="3">
    <source>
        <dbReference type="Google" id="ProtNLM"/>
    </source>
</evidence>
<dbReference type="AlphaFoldDB" id="A0A0B6Z658"/>
<evidence type="ECO:0000313" key="2">
    <source>
        <dbReference type="EMBL" id="CEK63371.1"/>
    </source>
</evidence>
<reference evidence="2" key="1">
    <citation type="submission" date="2014-12" db="EMBL/GenBank/DDBJ databases">
        <title>Insight into the proteome of Arion vulgaris.</title>
        <authorList>
            <person name="Aradska J."/>
            <person name="Bulat T."/>
            <person name="Smidak R."/>
            <person name="Sarate P."/>
            <person name="Gangsoo J."/>
            <person name="Sialana F."/>
            <person name="Bilban M."/>
            <person name="Lubec G."/>
        </authorList>
    </citation>
    <scope>NUCLEOTIDE SEQUENCE</scope>
    <source>
        <tissue evidence="2">Skin</tissue>
    </source>
</reference>
<protein>
    <recommendedName>
        <fullName evidence="3">Saposin B-type domain-containing protein</fullName>
    </recommendedName>
</protein>